<feature type="domain" description="Fe2OG dioxygenase" evidence="8">
    <location>
        <begin position="78"/>
        <end position="179"/>
    </location>
</feature>
<dbReference type="EMBL" id="CP014692">
    <property type="protein sequence ID" value="AQS85988.1"/>
    <property type="molecule type" value="Genomic_DNA"/>
</dbReference>
<dbReference type="InterPro" id="IPR044862">
    <property type="entry name" value="Pro_4_hyd_alph_FE2OG_OXY"/>
</dbReference>
<dbReference type="PROSITE" id="PS51471">
    <property type="entry name" value="FE2OG_OXY"/>
    <property type="match status" value="1"/>
</dbReference>
<dbReference type="PANTHER" id="PTHR41536:SF1">
    <property type="entry name" value="PKHD-TYPE HYDROXYLASE YBIX"/>
    <property type="match status" value="1"/>
</dbReference>
<keyword evidence="10" id="KW-1185">Reference proteome</keyword>
<dbReference type="Gene3D" id="2.60.120.620">
    <property type="entry name" value="q2cbj1_9rhob like domain"/>
    <property type="match status" value="1"/>
</dbReference>
<dbReference type="GO" id="GO:0005506">
    <property type="term" value="F:iron ion binding"/>
    <property type="evidence" value="ECO:0007669"/>
    <property type="project" value="UniProtKB-UniRule"/>
</dbReference>
<dbReference type="RefSeq" id="WP_077813992.1">
    <property type="nucleotide sequence ID" value="NZ_CP014692.1"/>
</dbReference>
<evidence type="ECO:0000259" key="8">
    <source>
        <dbReference type="PROSITE" id="PS51471"/>
    </source>
</evidence>
<reference evidence="9 10" key="1">
    <citation type="submission" date="2016-03" db="EMBL/GenBank/DDBJ databases">
        <title>Acetic acid bacteria sequencing.</title>
        <authorList>
            <person name="Brandt J."/>
            <person name="Jakob F."/>
            <person name="Vogel R.F."/>
        </authorList>
    </citation>
    <scope>NUCLEOTIDE SEQUENCE [LARGE SCALE GENOMIC DNA]</scope>
    <source>
        <strain evidence="9 10">TMW2.1153</strain>
    </source>
</reference>
<dbReference type="GO" id="GO:0031418">
    <property type="term" value="F:L-ascorbic acid binding"/>
    <property type="evidence" value="ECO:0007669"/>
    <property type="project" value="UniProtKB-KW"/>
</dbReference>
<evidence type="ECO:0000256" key="6">
    <source>
        <dbReference type="ARBA" id="ARBA00023004"/>
    </source>
</evidence>
<dbReference type="AlphaFoldDB" id="A0A1U9KJS2"/>
<comment type="cofactor">
    <cofactor evidence="1 7">
        <name>L-ascorbate</name>
        <dbReference type="ChEBI" id="CHEBI:38290"/>
    </cofactor>
</comment>
<feature type="binding site" evidence="7">
    <location>
        <position position="160"/>
    </location>
    <ligand>
        <name>Fe cation</name>
        <dbReference type="ChEBI" id="CHEBI:24875"/>
    </ligand>
</feature>
<dbReference type="Gene3D" id="4.10.860.20">
    <property type="entry name" value="Rabenosyn, Rab binding domain"/>
    <property type="match status" value="1"/>
</dbReference>
<keyword evidence="3 7" id="KW-0847">Vitamin C</keyword>
<accession>A0A1U9KJS2</accession>
<feature type="binding site" evidence="7">
    <location>
        <position position="96"/>
    </location>
    <ligand>
        <name>Fe cation</name>
        <dbReference type="ChEBI" id="CHEBI:24875"/>
    </ligand>
</feature>
<dbReference type="OrthoDB" id="9812472at2"/>
<keyword evidence="5 7" id="KW-0560">Oxidoreductase</keyword>
<name>A0A1U9KJS2_ACEAC</name>
<dbReference type="PANTHER" id="PTHR41536">
    <property type="entry name" value="PKHD-TYPE HYDROXYLASE YBIX"/>
    <property type="match status" value="1"/>
</dbReference>
<keyword evidence="4 7" id="KW-0223">Dioxygenase</keyword>
<dbReference type="Proteomes" id="UP000188937">
    <property type="component" value="Chromosome"/>
</dbReference>
<dbReference type="Pfam" id="PF13640">
    <property type="entry name" value="2OG-FeII_Oxy_3"/>
    <property type="match status" value="1"/>
</dbReference>
<dbReference type="HAMAP" id="MF_00657">
    <property type="entry name" value="Hydroxyl_YbiX"/>
    <property type="match status" value="1"/>
</dbReference>
<comment type="cofactor">
    <cofactor evidence="7">
        <name>Fe(2+)</name>
        <dbReference type="ChEBI" id="CHEBI:29033"/>
    </cofactor>
    <text evidence="7">Binds 1 Fe(2+) ion per subunit.</text>
</comment>
<dbReference type="NCBIfam" id="NF003974">
    <property type="entry name" value="PRK05467.1-3"/>
    <property type="match status" value="1"/>
</dbReference>
<keyword evidence="2 7" id="KW-0479">Metal-binding</keyword>
<dbReference type="InterPro" id="IPR023550">
    <property type="entry name" value="PKHD_hydroxylase"/>
</dbReference>
<dbReference type="GO" id="GO:0006974">
    <property type="term" value="P:DNA damage response"/>
    <property type="evidence" value="ECO:0007669"/>
    <property type="project" value="TreeGrafter"/>
</dbReference>
<evidence type="ECO:0000256" key="2">
    <source>
        <dbReference type="ARBA" id="ARBA00022723"/>
    </source>
</evidence>
<dbReference type="KEGG" id="aace:A0U92_15870"/>
<dbReference type="InterPro" id="IPR005123">
    <property type="entry name" value="Oxoglu/Fe-dep_dioxygenase_dom"/>
</dbReference>
<organism evidence="9 10">
    <name type="scientific">Acetobacter aceti</name>
    <dbReference type="NCBI Taxonomy" id="435"/>
    <lineage>
        <taxon>Bacteria</taxon>
        <taxon>Pseudomonadati</taxon>
        <taxon>Pseudomonadota</taxon>
        <taxon>Alphaproteobacteria</taxon>
        <taxon>Acetobacterales</taxon>
        <taxon>Acetobacteraceae</taxon>
        <taxon>Acetobacter</taxon>
        <taxon>Acetobacter subgen. Acetobacter</taxon>
    </lineage>
</organism>
<evidence type="ECO:0000256" key="7">
    <source>
        <dbReference type="HAMAP-Rule" id="MF_00657"/>
    </source>
</evidence>
<protein>
    <submittedName>
        <fullName evidence="9">PKHD-type hydroxylase</fullName>
    </submittedName>
</protein>
<dbReference type="InterPro" id="IPR041097">
    <property type="entry name" value="PKHD_C"/>
</dbReference>
<dbReference type="STRING" id="435.A0U92_15870"/>
<evidence type="ECO:0000256" key="3">
    <source>
        <dbReference type="ARBA" id="ARBA00022896"/>
    </source>
</evidence>
<evidence type="ECO:0000256" key="5">
    <source>
        <dbReference type="ARBA" id="ARBA00023002"/>
    </source>
</evidence>
<evidence type="ECO:0000256" key="1">
    <source>
        <dbReference type="ARBA" id="ARBA00001961"/>
    </source>
</evidence>
<keyword evidence="6 7" id="KW-0408">Iron</keyword>
<dbReference type="NCBIfam" id="NF003975">
    <property type="entry name" value="PRK05467.1-4"/>
    <property type="match status" value="1"/>
</dbReference>
<gene>
    <name evidence="9" type="ORF">A0U92_15870</name>
</gene>
<feature type="binding site" evidence="7">
    <location>
        <position position="170"/>
    </location>
    <ligand>
        <name>2-oxoglutarate</name>
        <dbReference type="ChEBI" id="CHEBI:16810"/>
    </ligand>
</feature>
<evidence type="ECO:0000313" key="9">
    <source>
        <dbReference type="EMBL" id="AQS85988.1"/>
    </source>
</evidence>
<dbReference type="Pfam" id="PF18331">
    <property type="entry name" value="PKHD_C"/>
    <property type="match status" value="1"/>
</dbReference>
<dbReference type="GO" id="GO:0006879">
    <property type="term" value="P:intracellular iron ion homeostasis"/>
    <property type="evidence" value="ECO:0007669"/>
    <property type="project" value="TreeGrafter"/>
</dbReference>
<evidence type="ECO:0000313" key="10">
    <source>
        <dbReference type="Proteomes" id="UP000188937"/>
    </source>
</evidence>
<sequence length="228" mass="25541">MPVHMEKILNPDEISECRRLLDEGRWIDGRETAGIQAVHVKKNRQLDPECEKAAEARKIVAAALGRNLLLRSLALPRLICPPMFNRYETGMTYGAHVDNSVQIIPGSNGQMMRADLSATLFLSEPEEYDGGDLELETNAGTEQVRLPAGDLIIYPTTMIHSVAVVTRGVRLASFFWIQSLVPEASCRAILFDLDRAIIDLRSRTKEGDPAILTLTNSYHNLLRKWCEI</sequence>
<dbReference type="InterPro" id="IPR006620">
    <property type="entry name" value="Pro_4_hyd_alph"/>
</dbReference>
<dbReference type="SMART" id="SM00702">
    <property type="entry name" value="P4Hc"/>
    <property type="match status" value="1"/>
</dbReference>
<proteinExistence type="inferred from homology"/>
<feature type="binding site" evidence="7">
    <location>
        <position position="98"/>
    </location>
    <ligand>
        <name>Fe cation</name>
        <dbReference type="ChEBI" id="CHEBI:24875"/>
    </ligand>
</feature>
<dbReference type="GO" id="GO:0016706">
    <property type="term" value="F:2-oxoglutarate-dependent dioxygenase activity"/>
    <property type="evidence" value="ECO:0007669"/>
    <property type="project" value="UniProtKB-UniRule"/>
</dbReference>
<evidence type="ECO:0000256" key="4">
    <source>
        <dbReference type="ARBA" id="ARBA00022964"/>
    </source>
</evidence>